<dbReference type="InterPro" id="IPR004839">
    <property type="entry name" value="Aminotransferase_I/II_large"/>
</dbReference>
<dbReference type="InterPro" id="IPR015424">
    <property type="entry name" value="PyrdxlP-dep_Trfase"/>
</dbReference>
<dbReference type="OrthoDB" id="10263824at2759"/>
<dbReference type="FunFam" id="3.90.1150.10:FF:000004">
    <property type="entry name" value="2-amino-3-ketobutyrate coenzyme A ligase"/>
    <property type="match status" value="1"/>
</dbReference>
<evidence type="ECO:0000256" key="3">
    <source>
        <dbReference type="ARBA" id="ARBA00022679"/>
    </source>
</evidence>
<dbReference type="Gene3D" id="3.90.1150.10">
    <property type="entry name" value="Aspartate Aminotransferase, domain 1"/>
    <property type="match status" value="1"/>
</dbReference>
<evidence type="ECO:0000256" key="2">
    <source>
        <dbReference type="ARBA" id="ARBA00008392"/>
    </source>
</evidence>
<sequence length="108" mass="11952">MLIHGTSLTHRVAENTRRFRQRMADAGFTIMGDDHPICPVMLGDAKLANIFADKMLDRGIYVIGFSFPVVPKGKARIRVQLSAAHTLEEVDRTVDAFIDVGRELGVVS</sequence>
<accession>A0A7R8WWZ1</accession>
<dbReference type="PANTHER" id="PTHR13693:SF102">
    <property type="entry name" value="2-AMINO-3-KETOBUTYRATE COENZYME A LIGASE, MITOCHONDRIAL"/>
    <property type="match status" value="1"/>
</dbReference>
<evidence type="ECO:0000259" key="6">
    <source>
        <dbReference type="Pfam" id="PF00155"/>
    </source>
</evidence>
<protein>
    <recommendedName>
        <fullName evidence="6">Aminotransferase class I/classII large domain-containing protein</fullName>
    </recommendedName>
</protein>
<keyword evidence="5" id="KW-0012">Acyltransferase</keyword>
<gene>
    <name evidence="7" type="ORF">CTOB1V02_LOCUS14534</name>
</gene>
<dbReference type="GO" id="GO:0005739">
    <property type="term" value="C:mitochondrion"/>
    <property type="evidence" value="ECO:0007669"/>
    <property type="project" value="TreeGrafter"/>
</dbReference>
<evidence type="ECO:0000256" key="5">
    <source>
        <dbReference type="ARBA" id="ARBA00023315"/>
    </source>
</evidence>
<dbReference type="GO" id="GO:0016746">
    <property type="term" value="F:acyltransferase activity"/>
    <property type="evidence" value="ECO:0007669"/>
    <property type="project" value="UniProtKB-KW"/>
</dbReference>
<dbReference type="GO" id="GO:0030170">
    <property type="term" value="F:pyridoxal phosphate binding"/>
    <property type="evidence" value="ECO:0007669"/>
    <property type="project" value="InterPro"/>
</dbReference>
<evidence type="ECO:0000256" key="1">
    <source>
        <dbReference type="ARBA" id="ARBA00001933"/>
    </source>
</evidence>
<dbReference type="AlphaFoldDB" id="A0A7R8WWZ1"/>
<evidence type="ECO:0000256" key="4">
    <source>
        <dbReference type="ARBA" id="ARBA00022898"/>
    </source>
</evidence>
<name>A0A7R8WWZ1_9CRUS</name>
<dbReference type="InterPro" id="IPR050087">
    <property type="entry name" value="AON_synthase_class-II"/>
</dbReference>
<comment type="cofactor">
    <cofactor evidence="1">
        <name>pyridoxal 5'-phosphate</name>
        <dbReference type="ChEBI" id="CHEBI:597326"/>
    </cofactor>
</comment>
<dbReference type="SUPFAM" id="SSF53383">
    <property type="entry name" value="PLP-dependent transferases"/>
    <property type="match status" value="1"/>
</dbReference>
<keyword evidence="4" id="KW-0663">Pyridoxal phosphate</keyword>
<dbReference type="PANTHER" id="PTHR13693">
    <property type="entry name" value="CLASS II AMINOTRANSFERASE/8-AMINO-7-OXONONANOATE SYNTHASE"/>
    <property type="match status" value="1"/>
</dbReference>
<evidence type="ECO:0000313" key="7">
    <source>
        <dbReference type="EMBL" id="CAD7236719.1"/>
    </source>
</evidence>
<feature type="domain" description="Aminotransferase class I/classII large" evidence="6">
    <location>
        <begin position="7"/>
        <end position="97"/>
    </location>
</feature>
<proteinExistence type="inferred from homology"/>
<reference evidence="7" key="1">
    <citation type="submission" date="2020-11" db="EMBL/GenBank/DDBJ databases">
        <authorList>
            <person name="Tran Van P."/>
        </authorList>
    </citation>
    <scope>NUCLEOTIDE SEQUENCE</scope>
</reference>
<organism evidence="7">
    <name type="scientific">Cyprideis torosa</name>
    <dbReference type="NCBI Taxonomy" id="163714"/>
    <lineage>
        <taxon>Eukaryota</taxon>
        <taxon>Metazoa</taxon>
        <taxon>Ecdysozoa</taxon>
        <taxon>Arthropoda</taxon>
        <taxon>Crustacea</taxon>
        <taxon>Oligostraca</taxon>
        <taxon>Ostracoda</taxon>
        <taxon>Podocopa</taxon>
        <taxon>Podocopida</taxon>
        <taxon>Cytherocopina</taxon>
        <taxon>Cytheroidea</taxon>
        <taxon>Cytherideidae</taxon>
        <taxon>Cyprideis</taxon>
    </lineage>
</organism>
<comment type="similarity">
    <text evidence="2">Belongs to the class-II pyridoxal-phosphate-dependent aminotransferase family.</text>
</comment>
<dbReference type="EMBL" id="OB681323">
    <property type="protein sequence ID" value="CAD7236719.1"/>
    <property type="molecule type" value="Genomic_DNA"/>
</dbReference>
<dbReference type="InterPro" id="IPR015422">
    <property type="entry name" value="PyrdxlP-dep_Trfase_small"/>
</dbReference>
<dbReference type="Pfam" id="PF00155">
    <property type="entry name" value="Aminotran_1_2"/>
    <property type="match status" value="1"/>
</dbReference>
<keyword evidence="3" id="KW-0808">Transferase</keyword>